<evidence type="ECO:0000313" key="1">
    <source>
        <dbReference type="EMBL" id="AWV89449.1"/>
    </source>
</evidence>
<name>A0A2Z4FKG6_9DELT</name>
<organism evidence="1 2">
    <name type="scientific">Bradymonas sediminis</name>
    <dbReference type="NCBI Taxonomy" id="1548548"/>
    <lineage>
        <taxon>Bacteria</taxon>
        <taxon>Deltaproteobacteria</taxon>
        <taxon>Bradymonadales</taxon>
        <taxon>Bradymonadaceae</taxon>
        <taxon>Bradymonas</taxon>
    </lineage>
</organism>
<dbReference type="SUPFAM" id="SSF101874">
    <property type="entry name" value="YceI-like"/>
    <property type="match status" value="1"/>
</dbReference>
<accession>A0A2Z4FKG6</accession>
<reference evidence="1 2" key="1">
    <citation type="submission" date="2018-06" db="EMBL/GenBank/DDBJ databases">
        <title>Lujinxingia sediminis gen. nov. sp. nov., a new facultative anaerobic member of the class Deltaproteobacteria, and proposal of Lujinxingaceae fam. nov.</title>
        <authorList>
            <person name="Guo L.-Y."/>
            <person name="Li C.-M."/>
            <person name="Wang S."/>
            <person name="Du Z.-J."/>
        </authorList>
    </citation>
    <scope>NUCLEOTIDE SEQUENCE [LARGE SCALE GENOMIC DNA]</scope>
    <source>
        <strain evidence="1 2">FA350</strain>
    </source>
</reference>
<evidence type="ECO:0000313" key="2">
    <source>
        <dbReference type="Proteomes" id="UP000249799"/>
    </source>
</evidence>
<sequence>MPNFDASTGQCLVRIYREGLAAAVGHDLVLKVGAFSVEVDTHAPRISAQFQADSLRVLGTQEEYARAADPQTMTSAALSARDRAKIESSMQKKVLETARFPVIRFESTGVSAGDASDILEVRGTLNLHGVERAISVSVKGDAEASVARVRLHQPDFGIEPFRALMGALKVQADVEIELRLGLGFDALKGAANR</sequence>
<dbReference type="AlphaFoldDB" id="A0A2Z4FKG6"/>
<dbReference type="Proteomes" id="UP000249799">
    <property type="component" value="Chromosome"/>
</dbReference>
<gene>
    <name evidence="1" type="ORF">DN745_08900</name>
</gene>
<dbReference type="EMBL" id="CP030032">
    <property type="protein sequence ID" value="AWV89449.1"/>
    <property type="molecule type" value="Genomic_DNA"/>
</dbReference>
<dbReference type="Pfam" id="PF04264">
    <property type="entry name" value="YceI"/>
    <property type="match status" value="1"/>
</dbReference>
<dbReference type="InterPro" id="IPR007372">
    <property type="entry name" value="Lipid/polyisoprenoid-bd_YceI"/>
</dbReference>
<dbReference type="RefSeq" id="WP_111334078.1">
    <property type="nucleotide sequence ID" value="NZ_CP030032.1"/>
</dbReference>
<dbReference type="OrthoDB" id="9811006at2"/>
<dbReference type="Gene3D" id="2.40.128.110">
    <property type="entry name" value="Lipid/polyisoprenoid-binding, YceI-like"/>
    <property type="match status" value="1"/>
</dbReference>
<dbReference type="InterPro" id="IPR036761">
    <property type="entry name" value="TTHA0802/YceI-like_sf"/>
</dbReference>
<dbReference type="SMART" id="SM00867">
    <property type="entry name" value="YceI"/>
    <property type="match status" value="1"/>
</dbReference>
<dbReference type="KEGG" id="bsed:DN745_08900"/>
<keyword evidence="2" id="KW-1185">Reference proteome</keyword>
<protein>
    <submittedName>
        <fullName evidence="1">Uncharacterized protein</fullName>
    </submittedName>
</protein>
<proteinExistence type="predicted"/>